<evidence type="ECO:0000256" key="1">
    <source>
        <dbReference type="SAM" id="Phobius"/>
    </source>
</evidence>
<evidence type="ECO:0000313" key="3">
    <source>
        <dbReference type="Proteomes" id="UP001556617"/>
    </source>
</evidence>
<keyword evidence="1" id="KW-0472">Membrane</keyword>
<name>A0ABV3S3I2_9LACO</name>
<accession>A0ABV3S3I2</accession>
<evidence type="ECO:0000313" key="2">
    <source>
        <dbReference type="EMBL" id="MEX0380997.1"/>
    </source>
</evidence>
<gene>
    <name evidence="2" type="ORF">AB3K24_06485</name>
</gene>
<sequence>MIKNVNSNSYATISFSSDIGISVDNLNTDEYYVLGPQNNGLKSNTFVSHISDRVEKSVLPSTGVLSGANSLYVTAFSIIIVIGFLYTLHHCHHKMVGQKK</sequence>
<organism evidence="2 3">
    <name type="scientific">Leuconostoc aquikimchii</name>
    <dbReference type="NCBI Taxonomy" id="3236804"/>
    <lineage>
        <taxon>Bacteria</taxon>
        <taxon>Bacillati</taxon>
        <taxon>Bacillota</taxon>
        <taxon>Bacilli</taxon>
        <taxon>Lactobacillales</taxon>
        <taxon>Lactobacillaceae</taxon>
        <taxon>Leuconostoc</taxon>
    </lineage>
</organism>
<keyword evidence="1" id="KW-0812">Transmembrane</keyword>
<dbReference type="Proteomes" id="UP001556617">
    <property type="component" value="Unassembled WGS sequence"/>
</dbReference>
<protein>
    <submittedName>
        <fullName evidence="2">Uncharacterized protein</fullName>
    </submittedName>
</protein>
<feature type="transmembrane region" description="Helical" evidence="1">
    <location>
        <begin position="70"/>
        <end position="88"/>
    </location>
</feature>
<keyword evidence="3" id="KW-1185">Reference proteome</keyword>
<dbReference type="RefSeq" id="WP_367974472.1">
    <property type="nucleotide sequence ID" value="NZ_JBFPEQ010000001.1"/>
</dbReference>
<comment type="caution">
    <text evidence="2">The sequence shown here is derived from an EMBL/GenBank/DDBJ whole genome shotgun (WGS) entry which is preliminary data.</text>
</comment>
<dbReference type="EMBL" id="JBFPER010000001">
    <property type="protein sequence ID" value="MEX0380997.1"/>
    <property type="molecule type" value="Genomic_DNA"/>
</dbReference>
<keyword evidence="1" id="KW-1133">Transmembrane helix</keyword>
<proteinExistence type="predicted"/>
<reference evidence="2 3" key="1">
    <citation type="submission" date="2024-07" db="EMBL/GenBank/DDBJ databases">
        <authorList>
            <person name="Yun M."/>
        </authorList>
    </citation>
    <scope>NUCLEOTIDE SEQUENCE [LARGE SCALE GENOMIC DNA]</scope>
    <source>
        <strain evidence="2 3">MS01</strain>
    </source>
</reference>